<evidence type="ECO:0000259" key="2">
    <source>
        <dbReference type="SMART" id="SM00854"/>
    </source>
</evidence>
<dbReference type="Pfam" id="PF09587">
    <property type="entry name" value="PGA_cap"/>
    <property type="match status" value="1"/>
</dbReference>
<dbReference type="InterPro" id="IPR052169">
    <property type="entry name" value="CW_Biosynth-Accessory"/>
</dbReference>
<gene>
    <name evidence="3" type="ORF">ACFP2T_10430</name>
</gene>
<keyword evidence="4" id="KW-1185">Reference proteome</keyword>
<organism evidence="3 4">
    <name type="scientific">Plantactinospora solaniradicis</name>
    <dbReference type="NCBI Taxonomy" id="1723736"/>
    <lineage>
        <taxon>Bacteria</taxon>
        <taxon>Bacillati</taxon>
        <taxon>Actinomycetota</taxon>
        <taxon>Actinomycetes</taxon>
        <taxon>Micromonosporales</taxon>
        <taxon>Micromonosporaceae</taxon>
        <taxon>Plantactinospora</taxon>
    </lineage>
</organism>
<dbReference type="RefSeq" id="WP_377420177.1">
    <property type="nucleotide sequence ID" value="NZ_JBHSPR010000008.1"/>
</dbReference>
<evidence type="ECO:0000313" key="4">
    <source>
        <dbReference type="Proteomes" id="UP001596203"/>
    </source>
</evidence>
<name>A0ABW1K4F3_9ACTN</name>
<comment type="similarity">
    <text evidence="1">Belongs to the CapA family.</text>
</comment>
<feature type="domain" description="Capsule synthesis protein CapA" evidence="2">
    <location>
        <begin position="68"/>
        <end position="306"/>
    </location>
</feature>
<protein>
    <submittedName>
        <fullName evidence="3">CapA family protein</fullName>
    </submittedName>
</protein>
<dbReference type="Proteomes" id="UP001596203">
    <property type="component" value="Unassembled WGS sequence"/>
</dbReference>
<comment type="caution">
    <text evidence="3">The sequence shown here is derived from an EMBL/GenBank/DDBJ whole genome shotgun (WGS) entry which is preliminary data.</text>
</comment>
<dbReference type="Gene3D" id="3.60.21.10">
    <property type="match status" value="1"/>
</dbReference>
<dbReference type="PROSITE" id="PS51257">
    <property type="entry name" value="PROKAR_LIPOPROTEIN"/>
    <property type="match status" value="1"/>
</dbReference>
<dbReference type="CDD" id="cd07381">
    <property type="entry name" value="MPP_CapA"/>
    <property type="match status" value="1"/>
</dbReference>
<reference evidence="4" key="1">
    <citation type="journal article" date="2019" name="Int. J. Syst. Evol. Microbiol.">
        <title>The Global Catalogue of Microorganisms (GCM) 10K type strain sequencing project: providing services to taxonomists for standard genome sequencing and annotation.</title>
        <authorList>
            <consortium name="The Broad Institute Genomics Platform"/>
            <consortium name="The Broad Institute Genome Sequencing Center for Infectious Disease"/>
            <person name="Wu L."/>
            <person name="Ma J."/>
        </authorList>
    </citation>
    <scope>NUCLEOTIDE SEQUENCE [LARGE SCALE GENOMIC DNA]</scope>
    <source>
        <strain evidence="4">ZS-35-S2</strain>
    </source>
</reference>
<dbReference type="SUPFAM" id="SSF56300">
    <property type="entry name" value="Metallo-dependent phosphatases"/>
    <property type="match status" value="1"/>
</dbReference>
<proteinExistence type="inferred from homology"/>
<dbReference type="SMART" id="SM00854">
    <property type="entry name" value="PGA_cap"/>
    <property type="match status" value="1"/>
</dbReference>
<dbReference type="PANTHER" id="PTHR33393:SF13">
    <property type="entry name" value="PGA BIOSYNTHESIS PROTEIN CAPA"/>
    <property type="match status" value="1"/>
</dbReference>
<dbReference type="InterPro" id="IPR029052">
    <property type="entry name" value="Metallo-depent_PP-like"/>
</dbReference>
<dbReference type="InterPro" id="IPR019079">
    <property type="entry name" value="Capsule_synth_CapA"/>
</dbReference>
<evidence type="ECO:0000256" key="1">
    <source>
        <dbReference type="ARBA" id="ARBA00005662"/>
    </source>
</evidence>
<accession>A0ABW1K4F3</accession>
<dbReference type="EMBL" id="JBHSPR010000008">
    <property type="protein sequence ID" value="MFC6016616.1"/>
    <property type="molecule type" value="Genomic_DNA"/>
</dbReference>
<dbReference type="PANTHER" id="PTHR33393">
    <property type="entry name" value="POLYGLUTAMINE SYNTHESIS ACCESSORY PROTEIN RV0574C-RELATED"/>
    <property type="match status" value="1"/>
</dbReference>
<sequence length="370" mass="38422">MGGGVVRVWRAVLAGGVGGALLFGCSAEPAVGPAGPTVVPSVPTGASASPASPAGTGSPSPAASVELRLAFAGDVHFTGRTLRLLDEPETAFGRIAPVLRDADLTLLNLETAVTGRGTPQPKRFHFRAPKSAYAALRAAGVDAASVANNHVLDYGPVGLRDTLDSAAEAKFPVFGAGRNADAAYAPWLTTVRGVRIAVLGMSQVHELSAQWKPTATRPGVAMAFDAARATAAVRAARGQADLVIVFMHWGIEGSSCPSGEMKTFASRISRAGADIVLGTHAHTLLADGWLGRTYVHYGLGNFLWYGDSKSTDSGVLRLTVRGRTVVRNEFLPGTVSRTGQPVLVSGGARERIQDRIAAARRCTGLAAKRP</sequence>
<evidence type="ECO:0000313" key="3">
    <source>
        <dbReference type="EMBL" id="MFC6016616.1"/>
    </source>
</evidence>